<name>A0A1I0DW74_9FIRM</name>
<evidence type="ECO:0000313" key="3">
    <source>
        <dbReference type="EMBL" id="SET36924.1"/>
    </source>
</evidence>
<evidence type="ECO:0000313" key="4">
    <source>
        <dbReference type="Proteomes" id="UP000198508"/>
    </source>
</evidence>
<dbReference type="GO" id="GO:0000160">
    <property type="term" value="P:phosphorelay signal transduction system"/>
    <property type="evidence" value="ECO:0007669"/>
    <property type="project" value="InterPro"/>
</dbReference>
<accession>A0A1I0DW74</accession>
<gene>
    <name evidence="3" type="ORF">SAMN05216313_105112</name>
</gene>
<keyword evidence="4" id="KW-1185">Reference proteome</keyword>
<keyword evidence="1" id="KW-0597">Phosphoprotein</keyword>
<dbReference type="RefSeq" id="WP_092361714.1">
    <property type="nucleotide sequence ID" value="NZ_CABJCG010000004.1"/>
</dbReference>
<dbReference type="Pfam" id="PF01627">
    <property type="entry name" value="Hpt"/>
    <property type="match status" value="1"/>
</dbReference>
<dbReference type="SUPFAM" id="SSF47226">
    <property type="entry name" value="Histidine-containing phosphotransfer domain, HPT domain"/>
    <property type="match status" value="1"/>
</dbReference>
<protein>
    <submittedName>
        <fullName evidence="3">Hpt domain-containing protein</fullName>
    </submittedName>
</protein>
<dbReference type="STRING" id="460384.SAMN05216313_105112"/>
<dbReference type="Gene3D" id="1.20.120.160">
    <property type="entry name" value="HPT domain"/>
    <property type="match status" value="1"/>
</dbReference>
<evidence type="ECO:0000259" key="2">
    <source>
        <dbReference type="PROSITE" id="PS50894"/>
    </source>
</evidence>
<dbReference type="PROSITE" id="PS50894">
    <property type="entry name" value="HPT"/>
    <property type="match status" value="1"/>
</dbReference>
<evidence type="ECO:0000256" key="1">
    <source>
        <dbReference type="PROSITE-ProRule" id="PRU00110"/>
    </source>
</evidence>
<dbReference type="AlphaFoldDB" id="A0A1I0DW74"/>
<proteinExistence type="predicted"/>
<dbReference type="EMBL" id="FOIM01000005">
    <property type="protein sequence ID" value="SET36924.1"/>
    <property type="molecule type" value="Genomic_DNA"/>
</dbReference>
<sequence length="124" mass="13879">MKEEYKNDKFLVALDAAGADVDGALNRFMGKTSLYKKFMKKFLEDRSYPDMLESLAGHDPEEAFRQAHTLKGVAGNLGINNLLAVLVPMVEVLRAGKEPSEEQVSACKVEYGKIVDIIEKNWNE</sequence>
<dbReference type="InterPro" id="IPR036641">
    <property type="entry name" value="HPT_dom_sf"/>
</dbReference>
<dbReference type="InterPro" id="IPR008207">
    <property type="entry name" value="Sig_transdc_His_kin_Hpt_dom"/>
</dbReference>
<feature type="domain" description="HPt" evidence="2">
    <location>
        <begin position="27"/>
        <end position="124"/>
    </location>
</feature>
<feature type="modified residue" description="Phosphohistidine" evidence="1">
    <location>
        <position position="68"/>
    </location>
</feature>
<dbReference type="GeneID" id="93276454"/>
<dbReference type="Proteomes" id="UP000198508">
    <property type="component" value="Unassembled WGS sequence"/>
</dbReference>
<organism evidence="3 4">
    <name type="scientific">Enterocloster lavalensis</name>
    <dbReference type="NCBI Taxonomy" id="460384"/>
    <lineage>
        <taxon>Bacteria</taxon>
        <taxon>Bacillati</taxon>
        <taxon>Bacillota</taxon>
        <taxon>Clostridia</taxon>
        <taxon>Lachnospirales</taxon>
        <taxon>Lachnospiraceae</taxon>
        <taxon>Enterocloster</taxon>
    </lineage>
</organism>
<reference evidence="4" key="1">
    <citation type="submission" date="2016-10" db="EMBL/GenBank/DDBJ databases">
        <authorList>
            <person name="Varghese N."/>
            <person name="Submissions S."/>
        </authorList>
    </citation>
    <scope>NUCLEOTIDE SEQUENCE [LARGE SCALE GENOMIC DNA]</scope>
    <source>
        <strain evidence="4">NLAE-zl-G277</strain>
    </source>
</reference>